<dbReference type="InterPro" id="IPR007815">
    <property type="entry name" value="Emycin_Estase"/>
</dbReference>
<dbReference type="AlphaFoldDB" id="A0ABD6B8L0"/>
<organism evidence="1 2">
    <name type="scientific">Halolamina salina</name>
    <dbReference type="NCBI Taxonomy" id="1220023"/>
    <lineage>
        <taxon>Archaea</taxon>
        <taxon>Methanobacteriati</taxon>
        <taxon>Methanobacteriota</taxon>
        <taxon>Stenosarchaea group</taxon>
        <taxon>Halobacteria</taxon>
        <taxon>Halobacteriales</taxon>
        <taxon>Haloferacaceae</taxon>
    </lineage>
</organism>
<keyword evidence="1" id="KW-0378">Hydrolase</keyword>
<dbReference type="RefSeq" id="WP_379732059.1">
    <property type="nucleotide sequence ID" value="NZ_JBHSWZ010000196.1"/>
</dbReference>
<dbReference type="InterPro" id="IPR052036">
    <property type="entry name" value="Hydrolase/PRTase-associated"/>
</dbReference>
<reference evidence="1 2" key="1">
    <citation type="journal article" date="2019" name="Int. J. Syst. Evol. Microbiol.">
        <title>The Global Catalogue of Microorganisms (GCM) 10K type strain sequencing project: providing services to taxonomists for standard genome sequencing and annotation.</title>
        <authorList>
            <consortium name="The Broad Institute Genomics Platform"/>
            <consortium name="The Broad Institute Genome Sequencing Center for Infectious Disease"/>
            <person name="Wu L."/>
            <person name="Ma J."/>
        </authorList>
    </citation>
    <scope>NUCLEOTIDE SEQUENCE [LARGE SCALE GENOMIC DNA]</scope>
    <source>
        <strain evidence="1 2">CGMCC 1.12285</strain>
    </source>
</reference>
<dbReference type="CDD" id="cd14728">
    <property type="entry name" value="Ere-like"/>
    <property type="match status" value="1"/>
</dbReference>
<dbReference type="PANTHER" id="PTHR31299:SF0">
    <property type="entry name" value="ESTERASE, PUTATIVE (AFU_ORTHOLOGUE AFUA_1G05850)-RELATED"/>
    <property type="match status" value="1"/>
</dbReference>
<name>A0ABD6B8L0_9EURY</name>
<proteinExistence type="predicted"/>
<sequence length="429" mass="46861">MLDDGTIDALAARTTSMVPAGTDAEARSAAVPTPLAHSLGDARIVGLGEATHGTRECFEHKHRLIRHLVTERGFRTVAFEADAAATTALDAFVRGGSPFARLSADAESALAELDMWQWRTESVRALLDWLRAFNDGRAPADQVRIRGVDLSTPSAPAAPLQAYFERIDPDAEIEQLRTVADATVSDDDDRERVLETVTAAAEQIRERLDATRDADEASRDAWRTARWLCRVIEQSCEWARVRHEQPGPHPAGMAARDRFMAENARRALERDPGMGVVLWAHDGHVQRGSFDDGTVWADATTMGERLARALGDDYRPVGFDFARGSFRAVGRESGEVETFSVGSPTEDSATAAFAAVGDAPYALDLDAVADDDRLAQWATAEQRKRYVGSVFDPAEEGYARTDLPGSFDWLLVLPESTPTIAVDGERQNP</sequence>
<keyword evidence="2" id="KW-1185">Reference proteome</keyword>
<evidence type="ECO:0000313" key="2">
    <source>
        <dbReference type="Proteomes" id="UP001597111"/>
    </source>
</evidence>
<dbReference type="Pfam" id="PF05139">
    <property type="entry name" value="Erythro_esteras"/>
    <property type="match status" value="1"/>
</dbReference>
<dbReference type="Gene3D" id="3.30.1870.10">
    <property type="entry name" value="EreA-like, domain 2"/>
    <property type="match status" value="1"/>
</dbReference>
<gene>
    <name evidence="1" type="ORF">ACFR9S_12690</name>
</gene>
<dbReference type="GO" id="GO:0016787">
    <property type="term" value="F:hydrolase activity"/>
    <property type="evidence" value="ECO:0007669"/>
    <property type="project" value="UniProtKB-KW"/>
</dbReference>
<accession>A0ABD6B8L0</accession>
<evidence type="ECO:0000313" key="1">
    <source>
        <dbReference type="EMBL" id="MFD1527138.1"/>
    </source>
</evidence>
<dbReference type="EC" id="3.1.1.-" evidence="1"/>
<dbReference type="Gene3D" id="3.40.1660.10">
    <property type="entry name" value="EreA-like (biosynthetic domain)"/>
    <property type="match status" value="1"/>
</dbReference>
<comment type="caution">
    <text evidence="1">The sequence shown here is derived from an EMBL/GenBank/DDBJ whole genome shotgun (WGS) entry which is preliminary data.</text>
</comment>
<dbReference type="PANTHER" id="PTHR31299">
    <property type="entry name" value="ESTERASE, PUTATIVE (AFU_ORTHOLOGUE AFUA_1G05850)-RELATED"/>
    <property type="match status" value="1"/>
</dbReference>
<protein>
    <submittedName>
        <fullName evidence="1">Erythromycin esterase family protein</fullName>
        <ecNumber evidence="1">3.1.1.-</ecNumber>
    </submittedName>
</protein>
<dbReference type="SUPFAM" id="SSF159501">
    <property type="entry name" value="EreA/ChaN-like"/>
    <property type="match status" value="1"/>
</dbReference>
<dbReference type="EMBL" id="JBHUDH010000149">
    <property type="protein sequence ID" value="MFD1527138.1"/>
    <property type="molecule type" value="Genomic_DNA"/>
</dbReference>
<dbReference type="Gene3D" id="1.20.1440.30">
    <property type="entry name" value="Biosynthetic Protein domain"/>
    <property type="match status" value="1"/>
</dbReference>
<dbReference type="Proteomes" id="UP001597111">
    <property type="component" value="Unassembled WGS sequence"/>
</dbReference>